<reference evidence="3 4" key="1">
    <citation type="submission" date="2019-03" db="EMBL/GenBank/DDBJ databases">
        <title>Genomic Encyclopedia of Type Strains, Phase IV (KMG-IV): sequencing the most valuable type-strain genomes for metagenomic binning, comparative biology and taxonomic classification.</title>
        <authorList>
            <person name="Goeker M."/>
        </authorList>
    </citation>
    <scope>NUCLEOTIDE SEQUENCE [LARGE SCALE GENOMIC DNA]</scope>
    <source>
        <strain evidence="3 4">DSM 21944</strain>
    </source>
</reference>
<protein>
    <recommendedName>
        <fullName evidence="2">Ribosomal silencing factor RsfS</fullName>
    </recommendedName>
</protein>
<evidence type="ECO:0000313" key="4">
    <source>
        <dbReference type="Proteomes" id="UP000294599"/>
    </source>
</evidence>
<dbReference type="Proteomes" id="UP000294599">
    <property type="component" value="Unassembled WGS sequence"/>
</dbReference>
<dbReference type="GO" id="GO:0090071">
    <property type="term" value="P:negative regulation of ribosome biogenesis"/>
    <property type="evidence" value="ECO:0007669"/>
    <property type="project" value="UniProtKB-UniRule"/>
</dbReference>
<keyword evidence="2" id="KW-0678">Repressor</keyword>
<dbReference type="GO" id="GO:0043023">
    <property type="term" value="F:ribosomal large subunit binding"/>
    <property type="evidence" value="ECO:0007669"/>
    <property type="project" value="TreeGrafter"/>
</dbReference>
<dbReference type="AlphaFoldDB" id="A0A4V2UV21"/>
<gene>
    <name evidence="2" type="primary">rsfS</name>
    <name evidence="3" type="ORF">EDC25_12412</name>
</gene>
<accession>A0A4V2UV21</accession>
<comment type="similarity">
    <text evidence="1 2">Belongs to the Iojap/RsfS family.</text>
</comment>
<organism evidence="3 4">
    <name type="scientific">Pseudofulvimonas gallinarii</name>
    <dbReference type="NCBI Taxonomy" id="634155"/>
    <lineage>
        <taxon>Bacteria</taxon>
        <taxon>Pseudomonadati</taxon>
        <taxon>Pseudomonadota</taxon>
        <taxon>Gammaproteobacteria</taxon>
        <taxon>Lysobacterales</taxon>
        <taxon>Rhodanobacteraceae</taxon>
        <taxon>Pseudofulvimonas</taxon>
    </lineage>
</organism>
<keyword evidence="4" id="KW-1185">Reference proteome</keyword>
<dbReference type="InterPro" id="IPR004394">
    <property type="entry name" value="Iojap/RsfS/C7orf30"/>
</dbReference>
<dbReference type="GO" id="GO:0042256">
    <property type="term" value="P:cytosolic ribosome assembly"/>
    <property type="evidence" value="ECO:0007669"/>
    <property type="project" value="UniProtKB-UniRule"/>
</dbReference>
<dbReference type="PANTHER" id="PTHR21043">
    <property type="entry name" value="IOJAP SUPERFAMILY ORTHOLOG"/>
    <property type="match status" value="1"/>
</dbReference>
<comment type="subunit">
    <text evidence="2">Interacts with ribosomal protein uL14 (rplN).</text>
</comment>
<dbReference type="EMBL" id="SMAF01000024">
    <property type="protein sequence ID" value="TCS94037.1"/>
    <property type="molecule type" value="Genomic_DNA"/>
</dbReference>
<dbReference type="HAMAP" id="MF_01477">
    <property type="entry name" value="Iojap_RsfS"/>
    <property type="match status" value="1"/>
</dbReference>
<evidence type="ECO:0000256" key="2">
    <source>
        <dbReference type="HAMAP-Rule" id="MF_01477"/>
    </source>
</evidence>
<comment type="subcellular location">
    <subcellularLocation>
        <location evidence="2">Cytoplasm</location>
    </subcellularLocation>
</comment>
<dbReference type="PANTHER" id="PTHR21043:SF0">
    <property type="entry name" value="MITOCHONDRIAL ASSEMBLY OF RIBOSOMAL LARGE SUBUNIT PROTEIN 1"/>
    <property type="match status" value="1"/>
</dbReference>
<dbReference type="Gene3D" id="3.30.460.10">
    <property type="entry name" value="Beta Polymerase, domain 2"/>
    <property type="match status" value="1"/>
</dbReference>
<keyword evidence="2" id="KW-0810">Translation regulation</keyword>
<dbReference type="InterPro" id="IPR043519">
    <property type="entry name" value="NT_sf"/>
</dbReference>
<comment type="caution">
    <text evidence="3">The sequence shown here is derived from an EMBL/GenBank/DDBJ whole genome shotgun (WGS) entry which is preliminary data.</text>
</comment>
<dbReference type="GO" id="GO:0017148">
    <property type="term" value="P:negative regulation of translation"/>
    <property type="evidence" value="ECO:0007669"/>
    <property type="project" value="UniProtKB-UniRule"/>
</dbReference>
<dbReference type="NCBIfam" id="TIGR00090">
    <property type="entry name" value="rsfS_iojap_ybeB"/>
    <property type="match status" value="1"/>
</dbReference>
<evidence type="ECO:0000256" key="1">
    <source>
        <dbReference type="ARBA" id="ARBA00010574"/>
    </source>
</evidence>
<comment type="function">
    <text evidence="2">Functions as a ribosomal silencing factor. Interacts with ribosomal protein uL14 (rplN), blocking formation of intersubunit bridge B8. Prevents association of the 30S and 50S ribosomal subunits and the formation of functional ribosomes, thus repressing translation.</text>
</comment>
<dbReference type="SUPFAM" id="SSF81301">
    <property type="entry name" value="Nucleotidyltransferase"/>
    <property type="match status" value="1"/>
</dbReference>
<dbReference type="Pfam" id="PF02410">
    <property type="entry name" value="RsfS"/>
    <property type="match status" value="1"/>
</dbReference>
<proteinExistence type="inferred from homology"/>
<evidence type="ECO:0000313" key="3">
    <source>
        <dbReference type="EMBL" id="TCS94037.1"/>
    </source>
</evidence>
<name>A0A4V2UV21_9GAMM</name>
<dbReference type="GO" id="GO:0005737">
    <property type="term" value="C:cytoplasm"/>
    <property type="evidence" value="ECO:0007669"/>
    <property type="project" value="UniProtKB-SubCell"/>
</dbReference>
<keyword evidence="2" id="KW-0963">Cytoplasm</keyword>
<sequence length="141" mass="15236">MSQNTQAVIDAAKTSPDLDEQRARVIAALEDLKANDIREIDVRGKTSVTDLIVIASGTSSRHVKSIADEVVRQLKGLGAPPIGVEGEREGEWVLVDLGDIIVHVMLPRVREFYGLERLWGVAEEARQAAAQAAGDEHAEAS</sequence>